<feature type="region of interest" description="Disordered" evidence="1">
    <location>
        <begin position="1"/>
        <end position="26"/>
    </location>
</feature>
<evidence type="ECO:0000256" key="1">
    <source>
        <dbReference type="SAM" id="MobiDB-lite"/>
    </source>
</evidence>
<gene>
    <name evidence="2" type="ORF">SAMN05443668_103500</name>
</gene>
<sequence>MTETRNDAVDGPADDEALEAVERPEEDDYDLLTFGEAGARLEIEIRSMRRTVAELERAGSVDEAALASARARLAALEEGQQRNRAQPINDENFQRFFGYAGKARRNTV</sequence>
<evidence type="ECO:0000313" key="2">
    <source>
        <dbReference type="EMBL" id="SHN18433.1"/>
    </source>
</evidence>
<dbReference type="OrthoDB" id="4753751at2"/>
<proteinExistence type="predicted"/>
<dbReference type="EMBL" id="FRCS01000003">
    <property type="protein sequence ID" value="SHN18433.1"/>
    <property type="molecule type" value="Genomic_DNA"/>
</dbReference>
<reference evidence="2 3" key="1">
    <citation type="submission" date="2016-11" db="EMBL/GenBank/DDBJ databases">
        <authorList>
            <person name="Jaros S."/>
            <person name="Januszkiewicz K."/>
            <person name="Wedrychowicz H."/>
        </authorList>
    </citation>
    <scope>NUCLEOTIDE SEQUENCE [LARGE SCALE GENOMIC DNA]</scope>
    <source>
        <strain evidence="2 3">DSM 46144</strain>
    </source>
</reference>
<dbReference type="RefSeq" id="WP_143175171.1">
    <property type="nucleotide sequence ID" value="NZ_FRCS01000003.1"/>
</dbReference>
<dbReference type="Proteomes" id="UP000184440">
    <property type="component" value="Unassembled WGS sequence"/>
</dbReference>
<organism evidence="2 3">
    <name type="scientific">Cryptosporangium aurantiacum</name>
    <dbReference type="NCBI Taxonomy" id="134849"/>
    <lineage>
        <taxon>Bacteria</taxon>
        <taxon>Bacillati</taxon>
        <taxon>Actinomycetota</taxon>
        <taxon>Actinomycetes</taxon>
        <taxon>Cryptosporangiales</taxon>
        <taxon>Cryptosporangiaceae</taxon>
        <taxon>Cryptosporangium</taxon>
    </lineage>
</organism>
<protein>
    <recommendedName>
        <fullName evidence="4">Acyl-CoA synthase</fullName>
    </recommendedName>
</protein>
<evidence type="ECO:0000313" key="3">
    <source>
        <dbReference type="Proteomes" id="UP000184440"/>
    </source>
</evidence>
<feature type="compositionally biased region" description="Acidic residues" evidence="1">
    <location>
        <begin position="12"/>
        <end position="26"/>
    </location>
</feature>
<dbReference type="AlphaFoldDB" id="A0A1M7PMK6"/>
<keyword evidence="3" id="KW-1185">Reference proteome</keyword>
<evidence type="ECO:0008006" key="4">
    <source>
        <dbReference type="Google" id="ProtNLM"/>
    </source>
</evidence>
<name>A0A1M7PMK6_9ACTN</name>
<accession>A0A1M7PMK6</accession>